<dbReference type="OrthoDB" id="2393824at2759"/>
<sequence length="261" mass="28693">MKLFDLVDHDEPRISKLIRDEYEGAKRSLLKSGCQPTIKDDTRLLVVHDETQLLGDALNGSFQSMSSSDDSSSKTADELILNNPKTACSIHTALQQTQAGPSASTFRRAVGRPPKSRQGQAPRASSARNAQREDHPLLATGGSWTHRSATDGVAPHATTTLSSSVTTLSKEKATDYQVRLNLHSQSLTHKVPVELEDSPELSPPPFFQPTAMIEESDDEERLVRNTRKNRSMQGLDYGSHALGDPVLPYNDICDFDPRCTL</sequence>
<name>A0A9P7XSS4_9FUNG</name>
<feature type="region of interest" description="Disordered" evidence="1">
    <location>
        <begin position="95"/>
        <end position="155"/>
    </location>
</feature>
<reference evidence="2" key="1">
    <citation type="submission" date="2021-06" db="EMBL/GenBank/DDBJ databases">
        <title>Genome Sequence of Mortierella hyaline Strain SCG-10, a Cold-Adapted, Nitrate-Reducing Fungus Isolated from Soil in Minnesota, USA.</title>
        <authorList>
            <person name="Aldossari N."/>
        </authorList>
    </citation>
    <scope>NUCLEOTIDE SEQUENCE</scope>
    <source>
        <strain evidence="2">SCG-10</strain>
    </source>
</reference>
<dbReference type="AlphaFoldDB" id="A0A9P7XSS4"/>
<comment type="caution">
    <text evidence="2">The sequence shown here is derived from an EMBL/GenBank/DDBJ whole genome shotgun (WGS) entry which is preliminary data.</text>
</comment>
<evidence type="ECO:0000256" key="1">
    <source>
        <dbReference type="SAM" id="MobiDB-lite"/>
    </source>
</evidence>
<organism evidence="2 3">
    <name type="scientific">Linnemannia hyalina</name>
    <dbReference type="NCBI Taxonomy" id="64524"/>
    <lineage>
        <taxon>Eukaryota</taxon>
        <taxon>Fungi</taxon>
        <taxon>Fungi incertae sedis</taxon>
        <taxon>Mucoromycota</taxon>
        <taxon>Mortierellomycotina</taxon>
        <taxon>Mortierellomycetes</taxon>
        <taxon>Mortierellales</taxon>
        <taxon>Mortierellaceae</taxon>
        <taxon>Linnemannia</taxon>
    </lineage>
</organism>
<protein>
    <submittedName>
        <fullName evidence="2">Uncharacterized protein</fullName>
    </submittedName>
</protein>
<dbReference type="EMBL" id="JAHRHY010000010">
    <property type="protein sequence ID" value="KAG9066486.1"/>
    <property type="molecule type" value="Genomic_DNA"/>
</dbReference>
<gene>
    <name evidence="2" type="ORF">KI688_001713</name>
</gene>
<accession>A0A9P7XSS4</accession>
<keyword evidence="3" id="KW-1185">Reference proteome</keyword>
<feature type="compositionally biased region" description="Polar residues" evidence="1">
    <location>
        <begin position="95"/>
        <end position="105"/>
    </location>
</feature>
<proteinExistence type="predicted"/>
<evidence type="ECO:0000313" key="2">
    <source>
        <dbReference type="EMBL" id="KAG9066486.1"/>
    </source>
</evidence>
<evidence type="ECO:0000313" key="3">
    <source>
        <dbReference type="Proteomes" id="UP000707451"/>
    </source>
</evidence>
<dbReference type="Proteomes" id="UP000707451">
    <property type="component" value="Unassembled WGS sequence"/>
</dbReference>